<evidence type="ECO:0000313" key="2">
    <source>
        <dbReference type="EMBL" id="KAF6741297.1"/>
    </source>
</evidence>
<organism evidence="2 4">
    <name type="scientific">Ephemerocybe angulata</name>
    <dbReference type="NCBI Taxonomy" id="980116"/>
    <lineage>
        <taxon>Eukaryota</taxon>
        <taxon>Fungi</taxon>
        <taxon>Dikarya</taxon>
        <taxon>Basidiomycota</taxon>
        <taxon>Agaricomycotina</taxon>
        <taxon>Agaricomycetes</taxon>
        <taxon>Agaricomycetidae</taxon>
        <taxon>Agaricales</taxon>
        <taxon>Agaricineae</taxon>
        <taxon>Psathyrellaceae</taxon>
        <taxon>Ephemerocybe</taxon>
    </lineage>
</organism>
<sequence length="313" mass="35650">MNCLYDANEAKLWLDSYIQKSLQEEPTANTRYIDLLEVGKCKVVEYGEPPCVRLIQEVADSTEEVMVRVPGILCSKTLPPVHGLRSTKPEHVRYLRQFARLTGLGSDVFAEHKSVFKRVYDAFAAAPPVDNAFNFDFGLYEKHDCIDMHARYLTERRFVPSQPHIPFTPDVDPNHALDLARDTEFIRVEDNVVQYTKRISYEDGSHSYEPLDPEEFKEGDIVEAVGAFVAFPTGREGQFKMVFCLRALVMLTSSFREKSRKARSEMLARVDPTEGRKKKRSKPPTAEALKRSFIQYGRRSEAGRGGDKSAMVD</sequence>
<gene>
    <name evidence="3" type="ORF">DFP72DRAFT_31314</name>
    <name evidence="2" type="ORF">DFP72DRAFT_945929</name>
</gene>
<dbReference type="AlphaFoldDB" id="A0A8H6H886"/>
<dbReference type="EMBL" id="JACGCI010000010">
    <property type="protein sequence ID" value="KAF6761077.1"/>
    <property type="molecule type" value="Genomic_DNA"/>
</dbReference>
<evidence type="ECO:0000313" key="3">
    <source>
        <dbReference type="EMBL" id="KAF6761077.1"/>
    </source>
</evidence>
<dbReference type="Proteomes" id="UP000521943">
    <property type="component" value="Unassembled WGS sequence"/>
</dbReference>
<protein>
    <submittedName>
        <fullName evidence="2">Uncharacterized protein</fullName>
    </submittedName>
</protein>
<comment type="caution">
    <text evidence="2">The sequence shown here is derived from an EMBL/GenBank/DDBJ whole genome shotgun (WGS) entry which is preliminary data.</text>
</comment>
<reference evidence="2 4" key="1">
    <citation type="submission" date="2020-07" db="EMBL/GenBank/DDBJ databases">
        <title>Comparative genomics of pyrophilous fungi reveals a link between fire events and developmental genes.</title>
        <authorList>
            <consortium name="DOE Joint Genome Institute"/>
            <person name="Steindorff A.S."/>
            <person name="Carver A."/>
            <person name="Calhoun S."/>
            <person name="Stillman K."/>
            <person name="Liu H."/>
            <person name="Lipzen A."/>
            <person name="Pangilinan J."/>
            <person name="Labutti K."/>
            <person name="Bruns T.D."/>
            <person name="Grigoriev I.V."/>
        </authorList>
    </citation>
    <scope>NUCLEOTIDE SEQUENCE [LARGE SCALE GENOMIC DNA]</scope>
    <source>
        <strain evidence="2 4">CBS 144469</strain>
    </source>
</reference>
<evidence type="ECO:0000313" key="4">
    <source>
        <dbReference type="Proteomes" id="UP000521943"/>
    </source>
</evidence>
<dbReference type="OrthoDB" id="3269456at2759"/>
<name>A0A8H6H886_9AGAR</name>
<feature type="region of interest" description="Disordered" evidence="1">
    <location>
        <begin position="262"/>
        <end position="313"/>
    </location>
</feature>
<dbReference type="EMBL" id="JACGCI010000269">
    <property type="protein sequence ID" value="KAF6741297.1"/>
    <property type="molecule type" value="Genomic_DNA"/>
</dbReference>
<keyword evidence="4" id="KW-1185">Reference proteome</keyword>
<feature type="compositionally biased region" description="Basic and acidic residues" evidence="1">
    <location>
        <begin position="262"/>
        <end position="275"/>
    </location>
</feature>
<proteinExistence type="predicted"/>
<evidence type="ECO:0000256" key="1">
    <source>
        <dbReference type="SAM" id="MobiDB-lite"/>
    </source>
</evidence>
<feature type="compositionally biased region" description="Basic and acidic residues" evidence="1">
    <location>
        <begin position="298"/>
        <end position="307"/>
    </location>
</feature>
<accession>A0A8H6H886</accession>